<feature type="transmembrane region" description="Helical" evidence="12">
    <location>
        <begin position="1378"/>
        <end position="1402"/>
    </location>
</feature>
<feature type="transmembrane region" description="Helical" evidence="12">
    <location>
        <begin position="1408"/>
        <end position="1429"/>
    </location>
</feature>
<feature type="transmembrane region" description="Helical" evidence="12">
    <location>
        <begin position="285"/>
        <end position="309"/>
    </location>
</feature>
<feature type="transmembrane region" description="Helical" evidence="12">
    <location>
        <begin position="1125"/>
        <end position="1144"/>
    </location>
</feature>
<feature type="transmembrane region" description="Helical" evidence="12">
    <location>
        <begin position="1150"/>
        <end position="1170"/>
    </location>
</feature>
<feature type="transmembrane region" description="Helical" evidence="12">
    <location>
        <begin position="844"/>
        <end position="865"/>
    </location>
</feature>
<dbReference type="EnsemblMetazoa" id="AMIN000899-RA">
    <property type="protein sequence ID" value="AMIN000899-PA"/>
    <property type="gene ID" value="AMIN000899"/>
</dbReference>
<dbReference type="STRING" id="112268.A0A182VS58"/>
<keyword evidence="4" id="KW-0762">Sugar transport</keyword>
<feature type="transmembrane region" description="Helical" evidence="12">
    <location>
        <begin position="113"/>
        <end position="130"/>
    </location>
</feature>
<feature type="domain" description="Major facilitator superfamily (MFS) profile" evidence="13">
    <location>
        <begin position="993"/>
        <end position="1432"/>
    </location>
</feature>
<comment type="function">
    <text evidence="10">High-capacity facilitative transporter for trehalose. Does not transport maltose, sucrose or lactose. Mediates the bidirectional transfer of trehalose. Responsible for the transport of trehalose synthesized in the fat body and the incorporation of trehalose into other tissues that require a carbon source, thereby regulating trehalose levels in the hemolymph.</text>
</comment>
<dbReference type="PROSITE" id="PS00217">
    <property type="entry name" value="SUGAR_TRANSPORT_2"/>
    <property type="match status" value="2"/>
</dbReference>
<feature type="transmembrane region" description="Helical" evidence="12">
    <location>
        <begin position="776"/>
        <end position="796"/>
    </location>
</feature>
<feature type="transmembrane region" description="Helical" evidence="12">
    <location>
        <begin position="541"/>
        <end position="563"/>
    </location>
</feature>
<evidence type="ECO:0000256" key="12">
    <source>
        <dbReference type="SAM" id="Phobius"/>
    </source>
</evidence>
<feature type="transmembrane region" description="Helical" evidence="12">
    <location>
        <begin position="909"/>
        <end position="928"/>
    </location>
</feature>
<dbReference type="PANTHER" id="PTHR48021:SF47">
    <property type="entry name" value="GH17672P"/>
    <property type="match status" value="1"/>
</dbReference>
<feature type="transmembrane region" description="Helical" evidence="12">
    <location>
        <begin position="83"/>
        <end position="101"/>
    </location>
</feature>
<feature type="transmembrane region" description="Helical" evidence="12">
    <location>
        <begin position="595"/>
        <end position="617"/>
    </location>
</feature>
<evidence type="ECO:0000256" key="1">
    <source>
        <dbReference type="ARBA" id="ARBA00004651"/>
    </source>
</evidence>
<reference evidence="14" key="2">
    <citation type="submission" date="2020-05" db="UniProtKB">
        <authorList>
            <consortium name="EnsemblMetazoa"/>
        </authorList>
    </citation>
    <scope>IDENTIFICATION</scope>
    <source>
        <strain evidence="14">MINIMUS1</strain>
    </source>
</reference>
<feature type="domain" description="Major facilitator superfamily (MFS) profile" evidence="13">
    <location>
        <begin position="12"/>
        <end position="442"/>
    </location>
</feature>
<feature type="transmembrane region" description="Helical" evidence="12">
    <location>
        <begin position="1307"/>
        <end position="1329"/>
    </location>
</feature>
<dbReference type="InterPro" id="IPR044775">
    <property type="entry name" value="MFS_ERD6/Tret1-like"/>
</dbReference>
<evidence type="ECO:0000256" key="7">
    <source>
        <dbReference type="ARBA" id="ARBA00023136"/>
    </source>
</evidence>
<evidence type="ECO:0000256" key="8">
    <source>
        <dbReference type="ARBA" id="ARBA00023180"/>
    </source>
</evidence>
<dbReference type="SUPFAM" id="SSF103473">
    <property type="entry name" value="MFS general substrate transporter"/>
    <property type="match status" value="3"/>
</dbReference>
<evidence type="ECO:0000259" key="13">
    <source>
        <dbReference type="PROSITE" id="PS50850"/>
    </source>
</evidence>
<dbReference type="InterPro" id="IPR050549">
    <property type="entry name" value="MFS_Trehalose_Transporter"/>
</dbReference>
<evidence type="ECO:0000256" key="3">
    <source>
        <dbReference type="ARBA" id="ARBA00022475"/>
    </source>
</evidence>
<evidence type="ECO:0000256" key="5">
    <source>
        <dbReference type="ARBA" id="ARBA00022692"/>
    </source>
</evidence>
<feature type="transmembrane region" description="Helical" evidence="12">
    <location>
        <begin position="497"/>
        <end position="516"/>
    </location>
</feature>
<evidence type="ECO:0000313" key="14">
    <source>
        <dbReference type="EnsemblMetazoa" id="AMIN000899-PA"/>
    </source>
</evidence>
<feature type="transmembrane region" description="Helical" evidence="12">
    <location>
        <begin position="142"/>
        <end position="161"/>
    </location>
</feature>
<feature type="transmembrane region" description="Helical" evidence="12">
    <location>
        <begin position="420"/>
        <end position="439"/>
    </location>
</feature>
<dbReference type="NCBIfam" id="TIGR00879">
    <property type="entry name" value="SP"/>
    <property type="match status" value="2"/>
</dbReference>
<feature type="transmembrane region" description="Helical" evidence="12">
    <location>
        <begin position="350"/>
        <end position="375"/>
    </location>
</feature>
<feature type="transmembrane region" description="Helical" evidence="12">
    <location>
        <begin position="993"/>
        <end position="1012"/>
    </location>
</feature>
<feature type="transmembrane region" description="Helical" evidence="12">
    <location>
        <begin position="1066"/>
        <end position="1086"/>
    </location>
</feature>
<keyword evidence="5 12" id="KW-0812">Transmembrane</keyword>
<dbReference type="Pfam" id="PF00083">
    <property type="entry name" value="Sugar_tr"/>
    <property type="match status" value="3"/>
</dbReference>
<dbReference type="GO" id="GO:0015574">
    <property type="term" value="F:trehalose transmembrane transporter activity"/>
    <property type="evidence" value="ECO:0007669"/>
    <property type="project" value="UniProtKB-ARBA"/>
</dbReference>
<evidence type="ECO:0000313" key="15">
    <source>
        <dbReference type="Proteomes" id="UP000075920"/>
    </source>
</evidence>
<feature type="transmembrane region" description="Helical" evidence="12">
    <location>
        <begin position="653"/>
        <end position="672"/>
    </location>
</feature>
<keyword evidence="8" id="KW-0325">Glycoprotein</keyword>
<sequence>MEKGSPSRQFMAGIIVNLASVMVGTSLGWTSPIGPKFASKDATPLDTIPSASENSWIASLVALGALIAPFIAGPLAERIGRKYTLLGSSAFFIVSWVLLLTTQTVVQVLVARFLQGLGVGFVMTVQTMYIGEIASSEYRGALGSLMQLCIVTGILYVYSIGPYVSYHALQWACLVLPIAFDATFFFMPETPAYYISKGDKEKAVESLCFLRGKTVEGVQEELNEIATSVEESLRNKGTVLDLFRNAGNVKALIICAGLISFQQLSGINVILFYSQKIFESTGSSLSPAVSTILVGAVQVLASGATPLIVDRLGRKPILLTSAGGMCISLGTMGLYFFLKHTESPSIDSLGWLPIMSLIMFVTVYCIGFGPLPWAVLGEMFPANVKSIASSIVASTCWVLGFIILQFFADLDEAVGSHWSFWIFGILCAVAFVFTFTTVMETKGLSLQEIQDRLNVQDTSQGVLSVLESSLDKTSITHLPVITMWINSIAFLRNKFQYLAAIVANLSIVCTGCAMGWTSPVESKLSHLKHSPLSTVPTDTEFSWIGSILALGSLAGPPLAGYIAHRFGRKMALLASGVQFAVAFILFVTARTVAQILIGRFLQGCGIGFALAITPLYVCEIATSQRRGALGSLLQVSMTLGMLMVYSIGPYVSYVTMQYILLAVPVLFCLAFCQMPETPHYYVAHGRYADASRSLEHLRGEPIEELQEEFGSIQRSVEDSIRNRATLGELFRDHANRRALFICTGIIVLQQLSGINPVQFFTQTIFEKTGSAIKPEVASIIIGGVQVVASMITVLTLDKLGRRPYLLISSGGMCCALVALGTYFYLETQRMSTDISLDRLAFLPVLSLVVFTSAFCLGFGPIAWLLIGEMFAPNIKSFASSIVSSTCWGVAFFVLFYFSSLDAAIGTHWLFWTFAICTAGAFLFTYLFVIETKGMSLPEIQAQLNETAPVVINDKNQSRWFTVYCFGIGVLTTSALVHYNALALQRISSGSSSILFAANLATVSVGCGIAWPSPIFEKLTDPSLRDNPFDQVLSEKDKMWSEAGLAIGGLAGPLLACWITKHKGPRIALLLSSVLHIAGSLLFMIVGSISLLIVARTIIGFASGYVLLAVTLYIGEIASDRYRGALGCYIQIGTTLGILIVYCAGPFVSYLALQAICCAVPILFGTLFLYMPETPHYLVQRGHNQRAVETLMFLRGARHADEVNPELEEITQYVKRRDGDDGMPARIVHHLKHLLTHRGNQKALLISLGLVMFQQCSGIDIILANSELLFVESNASLGPVYGTIVLGVLQFISSCVTPFFIERTGRRPILLASSIGLAIALAILGTYFVLGRYTVPVESVRWLPLTALVGFVTLYNAGFGPVAWAIVMEIFAHELKPIGVTLCVVSSVLFDYVILQLITVLIKAAGIDWAFWMLASVCAAAGLFCWTFVIETRALNLVAIQERLSGIKTVRL</sequence>
<keyword evidence="15" id="KW-1185">Reference proteome</keyword>
<feature type="transmembrane region" description="Helical" evidence="12">
    <location>
        <begin position="1042"/>
        <end position="1059"/>
    </location>
</feature>
<evidence type="ECO:0000256" key="4">
    <source>
        <dbReference type="ARBA" id="ARBA00022597"/>
    </source>
</evidence>
<proteinExistence type="inferred from homology"/>
<feature type="transmembrane region" description="Helical" evidence="12">
    <location>
        <begin position="387"/>
        <end position="408"/>
    </location>
</feature>
<keyword evidence="7 12" id="KW-0472">Membrane</keyword>
<dbReference type="GO" id="GO:0051119">
    <property type="term" value="F:sugar transmembrane transporter activity"/>
    <property type="evidence" value="ECO:0007669"/>
    <property type="project" value="InterPro"/>
</dbReference>
<dbReference type="PROSITE" id="PS50850">
    <property type="entry name" value="MFS"/>
    <property type="match status" value="3"/>
</dbReference>
<dbReference type="InterPro" id="IPR003663">
    <property type="entry name" value="Sugar/inositol_transpt"/>
</dbReference>
<evidence type="ECO:0000256" key="9">
    <source>
        <dbReference type="ARBA" id="ARBA00024348"/>
    </source>
</evidence>
<dbReference type="Proteomes" id="UP000075920">
    <property type="component" value="Unassembled WGS sequence"/>
</dbReference>
<comment type="subcellular location">
    <subcellularLocation>
        <location evidence="1">Cell membrane</location>
        <topology evidence="1">Multi-pass membrane protein</topology>
    </subcellularLocation>
</comment>
<feature type="transmembrane region" description="Helical" evidence="12">
    <location>
        <begin position="251"/>
        <end position="273"/>
    </location>
</feature>
<dbReference type="PRINTS" id="PR00171">
    <property type="entry name" value="SUGRTRNSPORT"/>
</dbReference>
<feature type="transmembrane region" description="Helical" evidence="12">
    <location>
        <begin position="12"/>
        <end position="30"/>
    </location>
</feature>
<keyword evidence="6 12" id="KW-1133">Transmembrane helix</keyword>
<dbReference type="FunFam" id="1.20.1250.20:FF:000218">
    <property type="entry name" value="facilitated trehalose transporter Tret1"/>
    <property type="match status" value="1"/>
</dbReference>
<dbReference type="GO" id="GO:0005886">
    <property type="term" value="C:plasma membrane"/>
    <property type="evidence" value="ECO:0007669"/>
    <property type="project" value="UniProtKB-SubCell"/>
</dbReference>
<feature type="transmembrane region" description="Helical" evidence="12">
    <location>
        <begin position="56"/>
        <end position="76"/>
    </location>
</feature>
<feature type="transmembrane region" description="Helical" evidence="12">
    <location>
        <begin position="167"/>
        <end position="187"/>
    </location>
</feature>
<dbReference type="FunFam" id="1.20.1250.20:FF:000055">
    <property type="entry name" value="Facilitated trehalose transporter Tret1-2 homolog"/>
    <property type="match status" value="2"/>
</dbReference>
<dbReference type="InterPro" id="IPR020846">
    <property type="entry name" value="MFS_dom"/>
</dbReference>
<feature type="transmembrane region" description="Helical" evidence="12">
    <location>
        <begin position="1341"/>
        <end position="1366"/>
    </location>
</feature>
<protein>
    <recommendedName>
        <fullName evidence="11">Facilitated trehalose transporter Tret1</fullName>
    </recommendedName>
</protein>
<dbReference type="CDD" id="cd17358">
    <property type="entry name" value="MFS_GLUT6_8_Class3_like"/>
    <property type="match status" value="2"/>
</dbReference>
<evidence type="ECO:0000256" key="6">
    <source>
        <dbReference type="ARBA" id="ARBA00022989"/>
    </source>
</evidence>
<dbReference type="VEuPathDB" id="VectorBase:AMIN000899"/>
<dbReference type="InterPro" id="IPR005828">
    <property type="entry name" value="MFS_sugar_transport-like"/>
</dbReference>
<feature type="transmembrane region" description="Helical" evidence="12">
    <location>
        <begin position="1242"/>
        <end position="1263"/>
    </location>
</feature>
<feature type="transmembrane region" description="Helical" evidence="12">
    <location>
        <begin position="570"/>
        <end position="589"/>
    </location>
</feature>
<organism evidence="14 15">
    <name type="scientific">Anopheles minimus</name>
    <dbReference type="NCBI Taxonomy" id="112268"/>
    <lineage>
        <taxon>Eukaryota</taxon>
        <taxon>Metazoa</taxon>
        <taxon>Ecdysozoa</taxon>
        <taxon>Arthropoda</taxon>
        <taxon>Hexapoda</taxon>
        <taxon>Insecta</taxon>
        <taxon>Pterygota</taxon>
        <taxon>Neoptera</taxon>
        <taxon>Endopterygota</taxon>
        <taxon>Diptera</taxon>
        <taxon>Nematocera</taxon>
        <taxon>Culicoidea</taxon>
        <taxon>Culicidae</taxon>
        <taxon>Anophelinae</taxon>
        <taxon>Anopheles</taxon>
    </lineage>
</organism>
<dbReference type="PANTHER" id="PTHR48021">
    <property type="match status" value="1"/>
</dbReference>
<evidence type="ECO:0000256" key="11">
    <source>
        <dbReference type="ARBA" id="ARBA00069106"/>
    </source>
</evidence>
<feature type="transmembrane region" description="Helical" evidence="12">
    <location>
        <begin position="1279"/>
        <end position="1300"/>
    </location>
</feature>
<dbReference type="Gene3D" id="1.20.1250.20">
    <property type="entry name" value="MFS general substrate transporter like domains"/>
    <property type="match status" value="3"/>
</dbReference>
<keyword evidence="3" id="KW-1003">Cell membrane</keyword>
<feature type="transmembrane region" description="Helical" evidence="12">
    <location>
        <begin position="1092"/>
        <end position="1113"/>
    </location>
</feature>
<evidence type="ECO:0000256" key="2">
    <source>
        <dbReference type="ARBA" id="ARBA00022448"/>
    </source>
</evidence>
<dbReference type="InterPro" id="IPR005829">
    <property type="entry name" value="Sugar_transporter_CS"/>
</dbReference>
<dbReference type="InterPro" id="IPR036259">
    <property type="entry name" value="MFS_trans_sf"/>
</dbReference>
<dbReference type="PROSITE" id="PS00216">
    <property type="entry name" value="SUGAR_TRANSPORT_1"/>
    <property type="match status" value="2"/>
</dbReference>
<feature type="transmembrane region" description="Helical" evidence="12">
    <location>
        <begin position="316"/>
        <end position="338"/>
    </location>
</feature>
<evidence type="ECO:0000256" key="10">
    <source>
        <dbReference type="ARBA" id="ARBA00060205"/>
    </source>
</evidence>
<feature type="transmembrane region" description="Helical" evidence="12">
    <location>
        <begin position="877"/>
        <end position="897"/>
    </location>
</feature>
<reference evidence="15" key="1">
    <citation type="submission" date="2013-03" db="EMBL/GenBank/DDBJ databases">
        <title>The Genome Sequence of Anopheles minimus MINIMUS1.</title>
        <authorList>
            <consortium name="The Broad Institute Genomics Platform"/>
            <person name="Neafsey D.E."/>
            <person name="Walton C."/>
            <person name="Walker B."/>
            <person name="Young S.K."/>
            <person name="Zeng Q."/>
            <person name="Gargeya S."/>
            <person name="Fitzgerald M."/>
            <person name="Haas B."/>
            <person name="Abouelleil A."/>
            <person name="Allen A.W."/>
            <person name="Alvarado L."/>
            <person name="Arachchi H.M."/>
            <person name="Berlin A.M."/>
            <person name="Chapman S.B."/>
            <person name="Gainer-Dewar J."/>
            <person name="Goldberg J."/>
            <person name="Griggs A."/>
            <person name="Gujja S."/>
            <person name="Hansen M."/>
            <person name="Howarth C."/>
            <person name="Imamovic A."/>
            <person name="Ireland A."/>
            <person name="Larimer J."/>
            <person name="McCowan C."/>
            <person name="Murphy C."/>
            <person name="Pearson M."/>
            <person name="Poon T.W."/>
            <person name="Priest M."/>
            <person name="Roberts A."/>
            <person name="Saif S."/>
            <person name="Shea T."/>
            <person name="Sisk P."/>
            <person name="Sykes S."/>
            <person name="Wortman J."/>
            <person name="Nusbaum C."/>
            <person name="Birren B."/>
        </authorList>
    </citation>
    <scope>NUCLEOTIDE SEQUENCE [LARGE SCALE GENOMIC DNA]</scope>
    <source>
        <strain evidence="15">MINIMUS1</strain>
    </source>
</reference>
<keyword evidence="2" id="KW-0813">Transport</keyword>
<feature type="domain" description="Major facilitator superfamily (MFS) profile" evidence="13">
    <location>
        <begin position="499"/>
        <end position="932"/>
    </location>
</feature>
<comment type="similarity">
    <text evidence="9">Belongs to the major facilitator superfamily. Sugar transporter (TC 2.A.1.1) family. Trehalose transporter subfamily.</text>
</comment>
<feature type="transmembrane region" description="Helical" evidence="12">
    <location>
        <begin position="803"/>
        <end position="824"/>
    </location>
</feature>
<name>A0A182VS58_9DIPT</name>
<feature type="transmembrane region" description="Helical" evidence="12">
    <location>
        <begin position="629"/>
        <end position="647"/>
    </location>
</feature>
<accession>A0A182VS58</accession>